<gene>
    <name evidence="1" type="ORF">H5P27_08035</name>
</gene>
<dbReference type="Proteomes" id="UP000526501">
    <property type="component" value="Unassembled WGS sequence"/>
</dbReference>
<dbReference type="AlphaFoldDB" id="A0A7X1E881"/>
<dbReference type="EMBL" id="JACHVC010000007">
    <property type="protein sequence ID" value="MBC2605991.1"/>
    <property type="molecule type" value="Genomic_DNA"/>
</dbReference>
<dbReference type="RefSeq" id="WP_185659877.1">
    <property type="nucleotide sequence ID" value="NZ_CAWPOO010000007.1"/>
</dbReference>
<evidence type="ECO:0000313" key="1">
    <source>
        <dbReference type="EMBL" id="MBC2605991.1"/>
    </source>
</evidence>
<accession>A0A7X1E881</accession>
<comment type="caution">
    <text evidence="1">The sequence shown here is derived from an EMBL/GenBank/DDBJ whole genome shotgun (WGS) entry which is preliminary data.</text>
</comment>
<reference evidence="1 2" key="1">
    <citation type="submission" date="2020-07" db="EMBL/GenBank/DDBJ databases">
        <authorList>
            <person name="Feng X."/>
        </authorList>
    </citation>
    <scope>NUCLEOTIDE SEQUENCE [LARGE SCALE GENOMIC DNA]</scope>
    <source>
        <strain evidence="1 2">JCM23202</strain>
    </source>
</reference>
<proteinExistence type="predicted"/>
<keyword evidence="2" id="KW-1185">Reference proteome</keyword>
<organism evidence="1 2">
    <name type="scientific">Pelagicoccus albus</name>
    <dbReference type="NCBI Taxonomy" id="415222"/>
    <lineage>
        <taxon>Bacteria</taxon>
        <taxon>Pseudomonadati</taxon>
        <taxon>Verrucomicrobiota</taxon>
        <taxon>Opitutia</taxon>
        <taxon>Puniceicoccales</taxon>
        <taxon>Pelagicoccaceae</taxon>
        <taxon>Pelagicoccus</taxon>
    </lineage>
</organism>
<sequence length="160" mass="17322">MSESRSEDLVASAIARKCGTIVSLNLIWQGVARKLDTAGAEPATANRLITAFGSPRHLEALSGLLVSHGSNVNAFERSLRELVDQSSFDYDSWVRAFELLQDHVQQSSRTASPSSMLGYIQCCSDFGGSNEGNESLVGLTAEMLEQYGFEGQEGCVVDNR</sequence>
<name>A0A7X1E881_9BACT</name>
<protein>
    <submittedName>
        <fullName evidence="1">Uncharacterized protein</fullName>
    </submittedName>
</protein>
<evidence type="ECO:0000313" key="2">
    <source>
        <dbReference type="Proteomes" id="UP000526501"/>
    </source>
</evidence>